<dbReference type="Pfam" id="PF01151">
    <property type="entry name" value="ELO"/>
    <property type="match status" value="1"/>
</dbReference>
<comment type="subcellular location">
    <subcellularLocation>
        <location evidence="1">Membrane</location>
        <topology evidence="1">Multi-pass membrane protein</topology>
    </subcellularLocation>
</comment>
<dbReference type="PANTHER" id="PTHR11157">
    <property type="entry name" value="FATTY ACID ACYL TRANSFERASE-RELATED"/>
    <property type="match status" value="1"/>
</dbReference>
<evidence type="ECO:0000313" key="12">
    <source>
        <dbReference type="EMBL" id="CAD8523062.1"/>
    </source>
</evidence>
<feature type="transmembrane region" description="Helical" evidence="10">
    <location>
        <begin position="206"/>
        <end position="224"/>
    </location>
</feature>
<evidence type="ECO:0000256" key="8">
    <source>
        <dbReference type="ARBA" id="ARBA00023136"/>
    </source>
</evidence>
<dbReference type="GO" id="GO:0019367">
    <property type="term" value="P:fatty acid elongation, saturated fatty acid"/>
    <property type="evidence" value="ECO:0007669"/>
    <property type="project" value="TreeGrafter"/>
</dbReference>
<feature type="transmembrane region" description="Helical" evidence="10">
    <location>
        <begin position="114"/>
        <end position="133"/>
    </location>
</feature>
<keyword evidence="5 10" id="KW-0276">Fatty acid metabolism</keyword>
<evidence type="ECO:0000256" key="3">
    <source>
        <dbReference type="ARBA" id="ARBA00022679"/>
    </source>
</evidence>
<evidence type="ECO:0000313" key="11">
    <source>
        <dbReference type="EMBL" id="CAD8523060.1"/>
    </source>
</evidence>
<keyword evidence="8 10" id="KW-0472">Membrane</keyword>
<evidence type="ECO:0000256" key="6">
    <source>
        <dbReference type="ARBA" id="ARBA00022989"/>
    </source>
</evidence>
<dbReference type="EC" id="2.3.1.-" evidence="10"/>
<feature type="transmembrane region" description="Helical" evidence="10">
    <location>
        <begin position="145"/>
        <end position="167"/>
    </location>
</feature>
<dbReference type="GO" id="GO:0034625">
    <property type="term" value="P:fatty acid elongation, monounsaturated fatty acid"/>
    <property type="evidence" value="ECO:0007669"/>
    <property type="project" value="TreeGrafter"/>
</dbReference>
<dbReference type="GO" id="GO:0034626">
    <property type="term" value="P:fatty acid elongation, polyunsaturated fatty acid"/>
    <property type="evidence" value="ECO:0007669"/>
    <property type="project" value="TreeGrafter"/>
</dbReference>
<keyword evidence="2 10" id="KW-0444">Lipid biosynthesis</keyword>
<name>A0A6U5D0T0_9EUKA</name>
<keyword evidence="7 10" id="KW-0443">Lipid metabolism</keyword>
<feature type="transmembrane region" description="Helical" evidence="10">
    <location>
        <begin position="179"/>
        <end position="200"/>
    </location>
</feature>
<dbReference type="GO" id="GO:0042761">
    <property type="term" value="P:very long-chain fatty acid biosynthetic process"/>
    <property type="evidence" value="ECO:0007669"/>
    <property type="project" value="TreeGrafter"/>
</dbReference>
<keyword evidence="3 10" id="KW-0808">Transferase</keyword>
<dbReference type="GO" id="GO:0005789">
    <property type="term" value="C:endoplasmic reticulum membrane"/>
    <property type="evidence" value="ECO:0007669"/>
    <property type="project" value="TreeGrafter"/>
</dbReference>
<accession>A0A6U5D0T0</accession>
<dbReference type="EMBL" id="HBER01000964">
    <property type="protein sequence ID" value="CAD8523060.1"/>
    <property type="molecule type" value="Transcribed_RNA"/>
</dbReference>
<dbReference type="InterPro" id="IPR002076">
    <property type="entry name" value="ELO_fam"/>
</dbReference>
<dbReference type="AlphaFoldDB" id="A0A6U5D0T0"/>
<dbReference type="EMBL" id="HBER01000965">
    <property type="protein sequence ID" value="CAD8523062.1"/>
    <property type="molecule type" value="Transcribed_RNA"/>
</dbReference>
<dbReference type="PANTHER" id="PTHR11157:SF133">
    <property type="entry name" value="ELONGATION OF FATTY ACIDS PROTEIN"/>
    <property type="match status" value="1"/>
</dbReference>
<evidence type="ECO:0000256" key="5">
    <source>
        <dbReference type="ARBA" id="ARBA00022832"/>
    </source>
</evidence>
<feature type="transmembrane region" description="Helical" evidence="10">
    <location>
        <begin position="89"/>
        <end position="107"/>
    </location>
</feature>
<reference evidence="11" key="1">
    <citation type="submission" date="2021-01" db="EMBL/GenBank/DDBJ databases">
        <authorList>
            <person name="Corre E."/>
            <person name="Pelletier E."/>
            <person name="Niang G."/>
            <person name="Scheremetjew M."/>
            <person name="Finn R."/>
            <person name="Kale V."/>
            <person name="Holt S."/>
            <person name="Cochrane G."/>
            <person name="Meng A."/>
            <person name="Brown T."/>
            <person name="Cohen L."/>
        </authorList>
    </citation>
    <scope>NUCLEOTIDE SEQUENCE</scope>
    <source>
        <strain evidence="11">RCC1130</strain>
    </source>
</reference>
<comment type="catalytic activity">
    <reaction evidence="10">
        <text>an acyl-CoA + malonyl-CoA + H(+) = a 3-oxoacyl-CoA + CO2 + CoA</text>
        <dbReference type="Rhea" id="RHEA:50252"/>
        <dbReference type="ChEBI" id="CHEBI:15378"/>
        <dbReference type="ChEBI" id="CHEBI:16526"/>
        <dbReference type="ChEBI" id="CHEBI:57287"/>
        <dbReference type="ChEBI" id="CHEBI:57384"/>
        <dbReference type="ChEBI" id="CHEBI:58342"/>
        <dbReference type="ChEBI" id="CHEBI:90726"/>
    </reaction>
    <physiologicalReaction direction="left-to-right" evidence="10">
        <dbReference type="Rhea" id="RHEA:50253"/>
    </physiologicalReaction>
</comment>
<gene>
    <name evidence="11" type="ORF">CLEP1334_LOCUS539</name>
    <name evidence="12" type="ORF">CLEP1334_LOCUS540</name>
</gene>
<evidence type="ECO:0000256" key="2">
    <source>
        <dbReference type="ARBA" id="ARBA00022516"/>
    </source>
</evidence>
<organism evidence="11">
    <name type="scientific">Calcidiscus leptoporus</name>
    <dbReference type="NCBI Taxonomy" id="127549"/>
    <lineage>
        <taxon>Eukaryota</taxon>
        <taxon>Haptista</taxon>
        <taxon>Haptophyta</taxon>
        <taxon>Prymnesiophyceae</taxon>
        <taxon>Coccolithales</taxon>
        <taxon>Calcidiscaceae</taxon>
        <taxon>Calcidiscus</taxon>
    </lineage>
</organism>
<dbReference type="GO" id="GO:0030148">
    <property type="term" value="P:sphingolipid biosynthetic process"/>
    <property type="evidence" value="ECO:0007669"/>
    <property type="project" value="TreeGrafter"/>
</dbReference>
<evidence type="ECO:0000256" key="4">
    <source>
        <dbReference type="ARBA" id="ARBA00022692"/>
    </source>
</evidence>
<keyword evidence="4 10" id="KW-0812">Transmembrane</keyword>
<keyword evidence="9 10" id="KW-0275">Fatty acid biosynthesis</keyword>
<protein>
    <recommendedName>
        <fullName evidence="10">Elongation of fatty acids protein</fullName>
        <ecNumber evidence="10">2.3.1.-</ecNumber>
    </recommendedName>
</protein>
<comment type="similarity">
    <text evidence="10">Belongs to the ELO family.</text>
</comment>
<evidence type="ECO:0000256" key="7">
    <source>
        <dbReference type="ARBA" id="ARBA00023098"/>
    </source>
</evidence>
<proteinExistence type="inferred from homology"/>
<sequence length="257" mass="28654">MAHLSADVCYHLTNMPLAGSAGYLATIYMLNSHMRSRPEVKVSKPVLLLYNATQVVINLYVAIAIAAPLGGRVWGMGMRDNADVRYGVFLHYLCKYLDMIDTIIIVLRKKSAQLSFLHLWHHSTIVVVWGWVVNTWPTAEQKGSAVYAYGAWINSCVHVIMYAYYGLTAVGIRPPFKKAVTAVQLTQFFSCIVVALLALLVDETPILYNGVQVCYHLIMMRLFLPLLLGLEKNASAPACPPWRSMPVVQATPPTKQE</sequence>
<feature type="transmembrane region" description="Helical" evidence="10">
    <location>
        <begin position="46"/>
        <end position="69"/>
    </location>
</feature>
<evidence type="ECO:0000256" key="1">
    <source>
        <dbReference type="ARBA" id="ARBA00004141"/>
    </source>
</evidence>
<dbReference type="GO" id="GO:0009922">
    <property type="term" value="F:fatty acid elongase activity"/>
    <property type="evidence" value="ECO:0007669"/>
    <property type="project" value="InterPro"/>
</dbReference>
<keyword evidence="6 10" id="KW-1133">Transmembrane helix</keyword>
<evidence type="ECO:0000256" key="10">
    <source>
        <dbReference type="RuleBase" id="RU361115"/>
    </source>
</evidence>
<evidence type="ECO:0000256" key="9">
    <source>
        <dbReference type="ARBA" id="ARBA00023160"/>
    </source>
</evidence>
<feature type="transmembrane region" description="Helical" evidence="10">
    <location>
        <begin position="15"/>
        <end position="34"/>
    </location>
</feature>